<dbReference type="AlphaFoldDB" id="A0A6J6HHQ0"/>
<keyword evidence="1" id="KW-0812">Transmembrane</keyword>
<dbReference type="EMBL" id="CAEZUW010000065">
    <property type="protein sequence ID" value="CAB4612590.1"/>
    <property type="molecule type" value="Genomic_DNA"/>
</dbReference>
<dbReference type="EMBL" id="CAEZSH010000073">
    <property type="protein sequence ID" value="CAB4540367.1"/>
    <property type="molecule type" value="Genomic_DNA"/>
</dbReference>
<keyword evidence="1" id="KW-0472">Membrane</keyword>
<name>A0A6J6HHQ0_9ZZZZ</name>
<reference evidence="3" key="1">
    <citation type="submission" date="2020-05" db="EMBL/GenBank/DDBJ databases">
        <authorList>
            <person name="Chiriac C."/>
            <person name="Salcher M."/>
            <person name="Ghai R."/>
            <person name="Kavagutti S V."/>
        </authorList>
    </citation>
    <scope>NUCLEOTIDE SEQUENCE</scope>
</reference>
<dbReference type="GO" id="GO:0016020">
    <property type="term" value="C:membrane"/>
    <property type="evidence" value="ECO:0007669"/>
    <property type="project" value="InterPro"/>
</dbReference>
<feature type="transmembrane region" description="Helical" evidence="1">
    <location>
        <begin position="75"/>
        <end position="95"/>
    </location>
</feature>
<evidence type="ECO:0000313" key="3">
    <source>
        <dbReference type="EMBL" id="CAB4612590.1"/>
    </source>
</evidence>
<dbReference type="InterPro" id="IPR003425">
    <property type="entry name" value="CCB3/YggT"/>
</dbReference>
<gene>
    <name evidence="2" type="ORF">UFOPK1410_00669</name>
    <name evidence="3" type="ORF">UFOPK1855_00507</name>
</gene>
<accession>A0A6J6HHQ0</accession>
<sequence>MGILFIALDWALRLLSYAMIGRLIFELIRSANPAWRPKGLLIAVAEICYTATDWLVKGIRRLIPTVRVGMLGLDFGWTIGMVLIIVAQNLLRVLAATA</sequence>
<evidence type="ECO:0000256" key="1">
    <source>
        <dbReference type="SAM" id="Phobius"/>
    </source>
</evidence>
<dbReference type="Pfam" id="PF02325">
    <property type="entry name" value="CCB3_YggT"/>
    <property type="match status" value="1"/>
</dbReference>
<evidence type="ECO:0000313" key="2">
    <source>
        <dbReference type="EMBL" id="CAB4540367.1"/>
    </source>
</evidence>
<protein>
    <submittedName>
        <fullName evidence="3">Unannotated protein</fullName>
    </submittedName>
</protein>
<organism evidence="3">
    <name type="scientific">freshwater metagenome</name>
    <dbReference type="NCBI Taxonomy" id="449393"/>
    <lineage>
        <taxon>unclassified sequences</taxon>
        <taxon>metagenomes</taxon>
        <taxon>ecological metagenomes</taxon>
    </lineage>
</organism>
<keyword evidence="1" id="KW-1133">Transmembrane helix</keyword>
<proteinExistence type="predicted"/>